<protein>
    <submittedName>
        <fullName evidence="1">Uncharacterized protein</fullName>
    </submittedName>
</protein>
<organism evidence="1 2">
    <name type="scientific">Hoyosella rhizosphaerae</name>
    <dbReference type="NCBI Taxonomy" id="1755582"/>
    <lineage>
        <taxon>Bacteria</taxon>
        <taxon>Bacillati</taxon>
        <taxon>Actinomycetota</taxon>
        <taxon>Actinomycetes</taxon>
        <taxon>Mycobacteriales</taxon>
        <taxon>Hoyosellaceae</taxon>
        <taxon>Hoyosella</taxon>
    </lineage>
</organism>
<reference evidence="1" key="2">
    <citation type="submission" date="2020-09" db="EMBL/GenBank/DDBJ databases">
        <authorList>
            <person name="Sun Q."/>
            <person name="Zhou Y."/>
        </authorList>
    </citation>
    <scope>NUCLEOTIDE SEQUENCE</scope>
    <source>
        <strain evidence="1">CGMCC 1.15478</strain>
    </source>
</reference>
<dbReference type="EMBL" id="BMJH01000004">
    <property type="protein sequence ID" value="GGC75803.1"/>
    <property type="molecule type" value="Genomic_DNA"/>
</dbReference>
<comment type="caution">
    <text evidence="1">The sequence shown here is derived from an EMBL/GenBank/DDBJ whole genome shotgun (WGS) entry which is preliminary data.</text>
</comment>
<reference evidence="1" key="1">
    <citation type="journal article" date="2014" name="Int. J. Syst. Evol. Microbiol.">
        <title>Complete genome sequence of Corynebacterium casei LMG S-19264T (=DSM 44701T), isolated from a smear-ripened cheese.</title>
        <authorList>
            <consortium name="US DOE Joint Genome Institute (JGI-PGF)"/>
            <person name="Walter F."/>
            <person name="Albersmeier A."/>
            <person name="Kalinowski J."/>
            <person name="Ruckert C."/>
        </authorList>
    </citation>
    <scope>NUCLEOTIDE SEQUENCE</scope>
    <source>
        <strain evidence="1">CGMCC 1.15478</strain>
    </source>
</reference>
<gene>
    <name evidence="1" type="ORF">GCM10011410_31400</name>
</gene>
<accession>A0A916ULS2</accession>
<dbReference type="AlphaFoldDB" id="A0A916ULS2"/>
<name>A0A916ULS2_9ACTN</name>
<dbReference type="RefSeq" id="WP_188677377.1">
    <property type="nucleotide sequence ID" value="NZ_BMJH01000004.1"/>
</dbReference>
<evidence type="ECO:0000313" key="1">
    <source>
        <dbReference type="EMBL" id="GGC75803.1"/>
    </source>
</evidence>
<dbReference type="Proteomes" id="UP000641514">
    <property type="component" value="Unassembled WGS sequence"/>
</dbReference>
<keyword evidence="2" id="KW-1185">Reference proteome</keyword>
<sequence length="57" mass="6395">MQGLAVLLIPVLFMLFAMSLDRLEQWLPGRISFAEADSELLEEPAEVESDYQRPSAA</sequence>
<proteinExistence type="predicted"/>
<evidence type="ECO:0000313" key="2">
    <source>
        <dbReference type="Proteomes" id="UP000641514"/>
    </source>
</evidence>